<dbReference type="PANTHER" id="PTHR30537:SF5">
    <property type="entry name" value="HTH-TYPE TRANSCRIPTIONAL ACTIVATOR TTDR-RELATED"/>
    <property type="match status" value="1"/>
</dbReference>
<dbReference type="GO" id="GO:0003677">
    <property type="term" value="F:DNA binding"/>
    <property type="evidence" value="ECO:0007669"/>
    <property type="project" value="UniProtKB-KW"/>
</dbReference>
<dbReference type="RefSeq" id="WP_067436101.1">
    <property type="nucleotide sequence ID" value="NZ_LN907828.1"/>
</dbReference>
<organism evidence="6 7">
    <name type="scientific">Duffyella gerundensis</name>
    <dbReference type="NCBI Taxonomy" id="1619313"/>
    <lineage>
        <taxon>Bacteria</taxon>
        <taxon>Pseudomonadati</taxon>
        <taxon>Pseudomonadota</taxon>
        <taxon>Gammaproteobacteria</taxon>
        <taxon>Enterobacterales</taxon>
        <taxon>Erwiniaceae</taxon>
        <taxon>Duffyella</taxon>
    </lineage>
</organism>
<dbReference type="SUPFAM" id="SSF46785">
    <property type="entry name" value="Winged helix' DNA-binding domain"/>
    <property type="match status" value="1"/>
</dbReference>
<protein>
    <submittedName>
        <fullName evidence="6">Transcriptional regulator, LysR family protein</fullName>
    </submittedName>
</protein>
<dbReference type="PROSITE" id="PS50931">
    <property type="entry name" value="HTH_LYSR"/>
    <property type="match status" value="1"/>
</dbReference>
<dbReference type="Pfam" id="PF03466">
    <property type="entry name" value="LysR_substrate"/>
    <property type="match status" value="1"/>
</dbReference>
<name>A0A0U5LBN6_9GAMM</name>
<feature type="domain" description="HTH lysR-type" evidence="5">
    <location>
        <begin position="10"/>
        <end position="65"/>
    </location>
</feature>
<dbReference type="Gene3D" id="1.10.10.10">
    <property type="entry name" value="Winged helix-like DNA-binding domain superfamily/Winged helix DNA-binding domain"/>
    <property type="match status" value="1"/>
</dbReference>
<dbReference type="InterPro" id="IPR036390">
    <property type="entry name" value="WH_DNA-bd_sf"/>
</dbReference>
<comment type="similarity">
    <text evidence="1">Belongs to the LysR transcriptional regulatory family.</text>
</comment>
<dbReference type="KEGG" id="ege:EM595_p0211"/>
<evidence type="ECO:0000256" key="3">
    <source>
        <dbReference type="ARBA" id="ARBA00023125"/>
    </source>
</evidence>
<keyword evidence="4" id="KW-0804">Transcription</keyword>
<dbReference type="Gene3D" id="3.40.190.290">
    <property type="match status" value="1"/>
</dbReference>
<proteinExistence type="inferred from homology"/>
<evidence type="ECO:0000256" key="4">
    <source>
        <dbReference type="ARBA" id="ARBA00023163"/>
    </source>
</evidence>
<evidence type="ECO:0000313" key="6">
    <source>
        <dbReference type="EMBL" id="CUU25911.1"/>
    </source>
</evidence>
<dbReference type="Pfam" id="PF00126">
    <property type="entry name" value="HTH_1"/>
    <property type="match status" value="1"/>
</dbReference>
<dbReference type="PANTHER" id="PTHR30537">
    <property type="entry name" value="HTH-TYPE TRANSCRIPTIONAL REGULATOR"/>
    <property type="match status" value="1"/>
</dbReference>
<evidence type="ECO:0000313" key="7">
    <source>
        <dbReference type="Proteomes" id="UP000059419"/>
    </source>
</evidence>
<evidence type="ECO:0000256" key="2">
    <source>
        <dbReference type="ARBA" id="ARBA00023015"/>
    </source>
</evidence>
<reference evidence="7" key="1">
    <citation type="submission" date="2015-11" db="EMBL/GenBank/DDBJ databases">
        <authorList>
            <person name="Blom J."/>
        </authorList>
    </citation>
    <scope>NUCLEOTIDE SEQUENCE [LARGE SCALE GENOMIC DNA]</scope>
    <source>
        <plasmid evidence="7">pEM01</plasmid>
    </source>
</reference>
<dbReference type="SUPFAM" id="SSF53850">
    <property type="entry name" value="Periplasmic binding protein-like II"/>
    <property type="match status" value="1"/>
</dbReference>
<gene>
    <name evidence="6" type="ORF">EM595_p0211</name>
</gene>
<dbReference type="EMBL" id="LN907828">
    <property type="protein sequence ID" value="CUU25911.1"/>
    <property type="molecule type" value="Genomic_DNA"/>
</dbReference>
<accession>A0A0U5LBN6</accession>
<dbReference type="PATRIC" id="fig|1619313.3.peg.3813"/>
<evidence type="ECO:0000256" key="1">
    <source>
        <dbReference type="ARBA" id="ARBA00009437"/>
    </source>
</evidence>
<dbReference type="InterPro" id="IPR058163">
    <property type="entry name" value="LysR-type_TF_proteobact-type"/>
</dbReference>
<dbReference type="InterPro" id="IPR036388">
    <property type="entry name" value="WH-like_DNA-bd_sf"/>
</dbReference>
<dbReference type="Proteomes" id="UP000059419">
    <property type="component" value="Plasmid pEM01"/>
</dbReference>
<dbReference type="AlphaFoldDB" id="A0A0U5LBN6"/>
<geneLocation type="plasmid" evidence="7">
    <name>pEM01</name>
</geneLocation>
<dbReference type="InterPro" id="IPR005119">
    <property type="entry name" value="LysR_subst-bd"/>
</dbReference>
<keyword evidence="7" id="KW-1185">Reference proteome</keyword>
<dbReference type="FunFam" id="1.10.10.10:FF:000001">
    <property type="entry name" value="LysR family transcriptional regulator"/>
    <property type="match status" value="1"/>
</dbReference>
<keyword evidence="2" id="KW-0805">Transcription regulation</keyword>
<dbReference type="InterPro" id="IPR000847">
    <property type="entry name" value="LysR_HTH_N"/>
</dbReference>
<dbReference type="GO" id="GO:0003700">
    <property type="term" value="F:DNA-binding transcription factor activity"/>
    <property type="evidence" value="ECO:0007669"/>
    <property type="project" value="InterPro"/>
</dbReference>
<evidence type="ECO:0000259" key="5">
    <source>
        <dbReference type="PROSITE" id="PS50931"/>
    </source>
</evidence>
<keyword evidence="3" id="KW-0238">DNA-binding</keyword>
<sequence length="303" mass="33237">MANNSDASGMENLAVFLTVFNEKSFRTAAIQLGLSPSTVSEKVSALERSLGARLFTRTTRSVRATEAGQALAERIAPLLTEVRAALNDVTTLQQDLRGTLKLNVTGAVMVDILPPLLDRFLSQHAQIRVELMVDDRLVDATLAGCDAGIRYGEHLAKDAIAVPIGPRIQRLALAASPAYLASRDRITHPTDLPEHNCIRLKFSSGALVPWDFSRNGQMLRVDPPGRLIIGVDGASAAIDFARNGNGIIATFENWLQPHFDAGDLLPVLPEWWSSFEGPWLYFSSRFMTAPLRAFVDFLREQEA</sequence>